<dbReference type="Proteomes" id="UP001065298">
    <property type="component" value="Chromosome 13"/>
</dbReference>
<proteinExistence type="predicted"/>
<accession>A0ACC0QB69</accession>
<sequence length="510" mass="57225">MNGQVSDGFLHALVAVAVRYVPDAEGGSKTDQAAHHLGVSEQCADLNDMSMETVQTLTLQAMCLISLGRGSAAWMKIGTAIRMGQGMELQRQAISDHASSPLKVNLARQCTLALYAMDRFSVCGSNRPMMISDDWVQGSRQSSDRSGLSAFTRLDQPSFRNTDQGQVIHDLFADILRLLGQSTRYLQKGGVQGDSHFPWHQHSILSKLVGELTEWKTRVDAAIPFHTLDYSNSINVNWLCLSWFSYHAILVRLYRQFLPLIMVENASDYTSDAWQKETSRKCVEHAIKMAELCDEATGHGYSWPFFTSFCLASAATVLIHAKYYDFVTGSVEYLVTVVERLITMLAENPLVELQLEMLRRMYKCHSEMIVEYCSGTLMTTNLDLTQFYKRYPKGEFDPSHIPFAQPNDWMDASLDGPDDLFSLGSLPEKLSSLRGSPYPFQRAGASLSQTPRLSEASGSWSNQCHVSGMTSCLDDYLRLDDEHYTPMPVDDNQITQAYEPMDEELLKSSI</sequence>
<evidence type="ECO:0000313" key="2">
    <source>
        <dbReference type="Proteomes" id="UP001065298"/>
    </source>
</evidence>
<reference evidence="1" key="1">
    <citation type="submission" date="2022-06" db="EMBL/GenBank/DDBJ databases">
        <title>Fusarium solani species complex genomes reveal bases of compartmentalisation and animal pathogenesis.</title>
        <authorList>
            <person name="Tsai I.J."/>
        </authorList>
    </citation>
    <scope>NUCLEOTIDE SEQUENCE</scope>
    <source>
        <strain evidence="1">Fu6.1</strain>
    </source>
</reference>
<comment type="caution">
    <text evidence="1">The sequence shown here is derived from an EMBL/GenBank/DDBJ whole genome shotgun (WGS) entry which is preliminary data.</text>
</comment>
<evidence type="ECO:0000313" key="1">
    <source>
        <dbReference type="EMBL" id="KAI8649187.1"/>
    </source>
</evidence>
<keyword evidence="2" id="KW-1185">Reference proteome</keyword>
<protein>
    <submittedName>
        <fullName evidence="1">Fungal-trans domain-containing protein</fullName>
    </submittedName>
</protein>
<gene>
    <name evidence="1" type="ORF">NCS57_01454900</name>
</gene>
<dbReference type="EMBL" id="CM046515">
    <property type="protein sequence ID" value="KAI8649187.1"/>
    <property type="molecule type" value="Genomic_DNA"/>
</dbReference>
<organism evidence="1 2">
    <name type="scientific">Fusarium keratoplasticum</name>
    <dbReference type="NCBI Taxonomy" id="1328300"/>
    <lineage>
        <taxon>Eukaryota</taxon>
        <taxon>Fungi</taxon>
        <taxon>Dikarya</taxon>
        <taxon>Ascomycota</taxon>
        <taxon>Pezizomycotina</taxon>
        <taxon>Sordariomycetes</taxon>
        <taxon>Hypocreomycetidae</taxon>
        <taxon>Hypocreales</taxon>
        <taxon>Nectriaceae</taxon>
        <taxon>Fusarium</taxon>
        <taxon>Fusarium solani species complex</taxon>
    </lineage>
</organism>
<name>A0ACC0QB69_9HYPO</name>